<evidence type="ECO:0000313" key="1">
    <source>
        <dbReference type="EMBL" id="CBX31244.1"/>
    </source>
</evidence>
<dbReference type="AlphaFoldDB" id="E1YMB1"/>
<name>E1YMB1_9BACT</name>
<accession>E1YMB1</accession>
<organism evidence="1">
    <name type="scientific">uncultured Desulfobacterium sp</name>
    <dbReference type="NCBI Taxonomy" id="201089"/>
    <lineage>
        <taxon>Bacteria</taxon>
        <taxon>Pseudomonadati</taxon>
        <taxon>Thermodesulfobacteriota</taxon>
        <taxon>Desulfobacteria</taxon>
        <taxon>Desulfobacterales</taxon>
        <taxon>Desulfobacteriaceae</taxon>
        <taxon>Desulfobacterium</taxon>
        <taxon>environmental samples</taxon>
    </lineage>
</organism>
<dbReference type="EMBL" id="FR695877">
    <property type="protein sequence ID" value="CBX31244.1"/>
    <property type="molecule type" value="Genomic_DNA"/>
</dbReference>
<reference evidence="1" key="1">
    <citation type="journal article" date="2011" name="Environ. Microbiol.">
        <title>Genomic insights into the metabolic potential of the polycyclic aromatic hydrocarbon degrading sulfate-reducing Deltaproteobacterium N47.</title>
        <authorList>
            <person name="Bergmann F."/>
            <person name="Selesi D."/>
            <person name="Weinmaier T."/>
            <person name="Tischler P."/>
            <person name="Rattei T."/>
            <person name="Meckenstock R.U."/>
        </authorList>
    </citation>
    <scope>NUCLEOTIDE SEQUENCE</scope>
</reference>
<protein>
    <submittedName>
        <fullName evidence="1">Uncharacterized protein</fullName>
    </submittedName>
</protein>
<sequence>MEVKRNGIDPEILQQIDMFLENFYQQSVAAGNEMARVELSPSQVRSLETLITSTTRFSEVINYIKNQIGKDRQNKWSQVGSFLLGQLDQIEAKVESMKNLFRITGRSLTDLEIEGISETIISKIKNMALLPFADEKRFRDILEKLIGYELKALNKNDEEKKYDESEKTRQTILKYARIETATILTIKMILVRKWCKQVVAHYCYKRALMGKNEGNQA</sequence>
<proteinExistence type="predicted"/>
<gene>
    <name evidence="1" type="ORF">N47_E47560</name>
</gene>